<keyword evidence="3 6" id="KW-0812">Transmembrane</keyword>
<evidence type="ECO:0000313" key="8">
    <source>
        <dbReference type="EMBL" id="KEQ15580.1"/>
    </source>
</evidence>
<dbReference type="eggNOG" id="COG2271">
    <property type="taxonomic scope" value="Bacteria"/>
</dbReference>
<dbReference type="RefSeq" id="WP_034872875.1">
    <property type="nucleotide sequence ID" value="NZ_JOKG01000001.1"/>
</dbReference>
<feature type="transmembrane region" description="Helical" evidence="6">
    <location>
        <begin position="166"/>
        <end position="185"/>
    </location>
</feature>
<feature type="transmembrane region" description="Helical" evidence="6">
    <location>
        <begin position="303"/>
        <end position="323"/>
    </location>
</feature>
<organism evidence="8 9">
    <name type="scientific">Endozoicomonas montiporae</name>
    <dbReference type="NCBI Taxonomy" id="1027273"/>
    <lineage>
        <taxon>Bacteria</taxon>
        <taxon>Pseudomonadati</taxon>
        <taxon>Pseudomonadota</taxon>
        <taxon>Gammaproteobacteria</taxon>
        <taxon>Oceanospirillales</taxon>
        <taxon>Endozoicomonadaceae</taxon>
        <taxon>Endozoicomonas</taxon>
    </lineage>
</organism>
<dbReference type="GO" id="GO:0005886">
    <property type="term" value="C:plasma membrane"/>
    <property type="evidence" value="ECO:0007669"/>
    <property type="project" value="UniProtKB-SubCell"/>
</dbReference>
<feature type="transmembrane region" description="Helical" evidence="6">
    <location>
        <begin position="254"/>
        <end position="274"/>
    </location>
</feature>
<feature type="transmembrane region" description="Helical" evidence="6">
    <location>
        <begin position="213"/>
        <end position="234"/>
    </location>
</feature>
<dbReference type="InterPro" id="IPR036259">
    <property type="entry name" value="MFS_trans_sf"/>
</dbReference>
<dbReference type="InterPro" id="IPR011701">
    <property type="entry name" value="MFS"/>
</dbReference>
<evidence type="ECO:0000259" key="7">
    <source>
        <dbReference type="PROSITE" id="PS50850"/>
    </source>
</evidence>
<dbReference type="EMBL" id="JOKG01000001">
    <property type="protein sequence ID" value="KEQ15580.1"/>
    <property type="molecule type" value="Genomic_DNA"/>
</dbReference>
<gene>
    <name evidence="8" type="ORF">GZ77_02915</name>
</gene>
<dbReference type="InterPro" id="IPR050189">
    <property type="entry name" value="MFS_Efflux_Transporters"/>
</dbReference>
<dbReference type="SUPFAM" id="SSF103473">
    <property type="entry name" value="MFS general substrate transporter"/>
    <property type="match status" value="1"/>
</dbReference>
<feature type="domain" description="Major facilitator superfamily (MFS) profile" evidence="7">
    <location>
        <begin position="8"/>
        <end position="404"/>
    </location>
</feature>
<evidence type="ECO:0000256" key="1">
    <source>
        <dbReference type="ARBA" id="ARBA00004651"/>
    </source>
</evidence>
<dbReference type="Proteomes" id="UP000028006">
    <property type="component" value="Unassembled WGS sequence"/>
</dbReference>
<evidence type="ECO:0000256" key="6">
    <source>
        <dbReference type="SAM" id="Phobius"/>
    </source>
</evidence>
<evidence type="ECO:0000256" key="3">
    <source>
        <dbReference type="ARBA" id="ARBA00022692"/>
    </source>
</evidence>
<feature type="transmembrane region" description="Helical" evidence="6">
    <location>
        <begin position="281"/>
        <end position="297"/>
    </location>
</feature>
<proteinExistence type="predicted"/>
<dbReference type="InterPro" id="IPR020846">
    <property type="entry name" value="MFS_dom"/>
</dbReference>
<dbReference type="AlphaFoldDB" id="A0A081NAV7"/>
<dbReference type="Pfam" id="PF07690">
    <property type="entry name" value="MFS_1"/>
    <property type="match status" value="1"/>
</dbReference>
<evidence type="ECO:0000256" key="2">
    <source>
        <dbReference type="ARBA" id="ARBA00022475"/>
    </source>
</evidence>
<feature type="transmembrane region" description="Helical" evidence="6">
    <location>
        <begin position="76"/>
        <end position="94"/>
    </location>
</feature>
<dbReference type="PANTHER" id="PTHR43124">
    <property type="entry name" value="PURINE EFFLUX PUMP PBUE"/>
    <property type="match status" value="1"/>
</dbReference>
<evidence type="ECO:0000256" key="4">
    <source>
        <dbReference type="ARBA" id="ARBA00022989"/>
    </source>
</evidence>
<keyword evidence="5 6" id="KW-0472">Membrane</keyword>
<keyword evidence="2" id="KW-1003">Cell membrane</keyword>
<dbReference type="GO" id="GO:0022857">
    <property type="term" value="F:transmembrane transporter activity"/>
    <property type="evidence" value="ECO:0007669"/>
    <property type="project" value="InterPro"/>
</dbReference>
<keyword evidence="9" id="KW-1185">Reference proteome</keyword>
<comment type="caution">
    <text evidence="8">The sequence shown here is derived from an EMBL/GenBank/DDBJ whole genome shotgun (WGS) entry which is preliminary data.</text>
</comment>
<feature type="transmembrane region" description="Helical" evidence="6">
    <location>
        <begin position="134"/>
        <end position="154"/>
    </location>
</feature>
<evidence type="ECO:0000256" key="5">
    <source>
        <dbReference type="ARBA" id="ARBA00023136"/>
    </source>
</evidence>
<dbReference type="PANTHER" id="PTHR43124:SF3">
    <property type="entry name" value="CHLORAMPHENICOL EFFLUX PUMP RV0191"/>
    <property type="match status" value="1"/>
</dbReference>
<protein>
    <recommendedName>
        <fullName evidence="7">Major facilitator superfamily (MFS) profile domain-containing protein</fullName>
    </recommendedName>
</protein>
<accession>A0A081NAV7</accession>
<comment type="subcellular location">
    <subcellularLocation>
        <location evidence="1">Cell membrane</location>
        <topology evidence="1">Multi-pass membrane protein</topology>
    </subcellularLocation>
</comment>
<keyword evidence="4 6" id="KW-1133">Transmembrane helix</keyword>
<reference evidence="8 9" key="1">
    <citation type="submission" date="2014-06" db="EMBL/GenBank/DDBJ databases">
        <title>Whole Genome Sequences of Three Symbiotic Endozoicomonas Bacteria.</title>
        <authorList>
            <person name="Neave M.J."/>
            <person name="Apprill A."/>
            <person name="Voolstra C.R."/>
        </authorList>
    </citation>
    <scope>NUCLEOTIDE SEQUENCE [LARGE SCALE GENOMIC DNA]</scope>
    <source>
        <strain evidence="8 9">LMG 24815</strain>
    </source>
</reference>
<sequence length="413" mass="45068">MTNVSWKSVLICLVACLFCSYQFMLQGSTSVMLPELQHSLNLDLPQVGWVTSAFLYTYLIFQIPGGVVADRFSGRWTLFVCCLLLASACFWFSRAGSFTEATMARGFMGIATAPGIVVCMSLVACWFPKRWFPALSGLVESMALLGGALGPVALPLLMEVYGWRDAMGLVAIMGVVLSLLLVSIVRSRAAEGEPENKPEVTYRWSLLFRDYRFWCYCLYGFGCFVLISTFAGLWGIPFLTVRFPESPQLARGSISLIFIGLAIGAPLLGGLVTLFGHCQRFMLASVVLQMLVVGAIIYCDCSIQGMCLLCFFAGMSCGGYMLVFSMLRDLAPAGMTGITLAFGNGFMLLGAPVLQPMIGRCLEWLHDGSAGQVSTACYRTSFFLIVACQALALLCILASMFRVDRFDKRSPAA</sequence>
<dbReference type="PROSITE" id="PS50850">
    <property type="entry name" value="MFS"/>
    <property type="match status" value="1"/>
</dbReference>
<feature type="transmembrane region" description="Helical" evidence="6">
    <location>
        <begin position="47"/>
        <end position="69"/>
    </location>
</feature>
<evidence type="ECO:0000313" key="9">
    <source>
        <dbReference type="Proteomes" id="UP000028006"/>
    </source>
</evidence>
<feature type="transmembrane region" description="Helical" evidence="6">
    <location>
        <begin position="378"/>
        <end position="401"/>
    </location>
</feature>
<feature type="transmembrane region" description="Helical" evidence="6">
    <location>
        <begin position="335"/>
        <end position="358"/>
    </location>
</feature>
<feature type="transmembrane region" description="Helical" evidence="6">
    <location>
        <begin position="106"/>
        <end position="127"/>
    </location>
</feature>
<name>A0A081NAV7_9GAMM</name>
<dbReference type="Gene3D" id="1.20.1250.20">
    <property type="entry name" value="MFS general substrate transporter like domains"/>
    <property type="match status" value="1"/>
</dbReference>